<evidence type="ECO:0000256" key="2">
    <source>
        <dbReference type="ARBA" id="ARBA00022801"/>
    </source>
</evidence>
<dbReference type="GO" id="GO:0052816">
    <property type="term" value="F:long-chain fatty acyl-CoA hydrolase activity"/>
    <property type="evidence" value="ECO:0007669"/>
    <property type="project" value="TreeGrafter"/>
</dbReference>
<dbReference type="Gene3D" id="3.10.129.10">
    <property type="entry name" value="Hotdog Thioesterase"/>
    <property type="match status" value="1"/>
</dbReference>
<keyword evidence="7" id="KW-1185">Reference proteome</keyword>
<evidence type="ECO:0000256" key="3">
    <source>
        <dbReference type="PROSITE-ProRule" id="PRU01106"/>
    </source>
</evidence>
<dbReference type="EMBL" id="AP028679">
    <property type="protein sequence ID" value="BEQ15288.1"/>
    <property type="molecule type" value="Genomic_DNA"/>
</dbReference>
<dbReference type="CDD" id="cd03442">
    <property type="entry name" value="BFIT_BACH"/>
    <property type="match status" value="1"/>
</dbReference>
<dbReference type="GO" id="GO:0006637">
    <property type="term" value="P:acyl-CoA metabolic process"/>
    <property type="evidence" value="ECO:0007669"/>
    <property type="project" value="TreeGrafter"/>
</dbReference>
<evidence type="ECO:0000313" key="6">
    <source>
        <dbReference type="EMBL" id="BEQ15288.1"/>
    </source>
</evidence>
<dbReference type="InterPro" id="IPR029069">
    <property type="entry name" value="HotDog_dom_sf"/>
</dbReference>
<keyword evidence="2 3" id="KW-0378">Hydrolase</keyword>
<evidence type="ECO:0000256" key="1">
    <source>
        <dbReference type="ARBA" id="ARBA00010458"/>
    </source>
</evidence>
<dbReference type="PANTHER" id="PTHR11049">
    <property type="entry name" value="ACYL COENZYME A THIOESTER HYDROLASE"/>
    <property type="match status" value="1"/>
</dbReference>
<dbReference type="InterPro" id="IPR006683">
    <property type="entry name" value="Thioestr_dom"/>
</dbReference>
<evidence type="ECO:0000259" key="5">
    <source>
        <dbReference type="PROSITE" id="PS51770"/>
    </source>
</evidence>
<dbReference type="Pfam" id="PF03061">
    <property type="entry name" value="4HBT"/>
    <property type="match status" value="1"/>
</dbReference>
<dbReference type="AlphaFoldDB" id="A0AAU9EDS0"/>
<accession>A0AAU9EDS0</accession>
<evidence type="ECO:0000313" key="7">
    <source>
        <dbReference type="Proteomes" id="UP001366166"/>
    </source>
</evidence>
<feature type="domain" description="HotDog ACOT-type" evidence="5">
    <location>
        <begin position="7"/>
        <end position="119"/>
    </location>
</feature>
<dbReference type="SUPFAM" id="SSF54637">
    <property type="entry name" value="Thioesterase/thiol ester dehydrase-isomerase"/>
    <property type="match status" value="1"/>
</dbReference>
<organism evidence="6 7">
    <name type="scientific">Desulfoferula mesophila</name>
    <dbReference type="NCBI Taxonomy" id="3058419"/>
    <lineage>
        <taxon>Bacteria</taxon>
        <taxon>Pseudomonadati</taxon>
        <taxon>Thermodesulfobacteriota</taxon>
        <taxon>Desulfarculia</taxon>
        <taxon>Desulfarculales</taxon>
        <taxon>Desulfarculaceae</taxon>
        <taxon>Desulfoferula</taxon>
    </lineage>
</organism>
<name>A0AAU9EDS0_9BACT</name>
<proteinExistence type="inferred from homology"/>
<feature type="region of interest" description="Disordered" evidence="4">
    <location>
        <begin position="125"/>
        <end position="165"/>
    </location>
</feature>
<gene>
    <name evidence="6" type="ORF">FAK_23540</name>
</gene>
<reference evidence="7" key="1">
    <citation type="journal article" date="2023" name="Arch. Microbiol.">
        <title>Desulfoferula mesophilus gen. nov. sp. nov., a mesophilic sulfate-reducing bacterium isolated from a brackish lake sediment.</title>
        <authorList>
            <person name="Watanabe T."/>
            <person name="Yabe T."/>
            <person name="Tsuji J.M."/>
            <person name="Fukui M."/>
        </authorList>
    </citation>
    <scope>NUCLEOTIDE SEQUENCE [LARGE SCALE GENOMIC DNA]</scope>
    <source>
        <strain evidence="7">12FAK</strain>
    </source>
</reference>
<protein>
    <submittedName>
        <fullName evidence="6">Acyl-CoA thioesterase</fullName>
    </submittedName>
</protein>
<dbReference type="PANTHER" id="PTHR11049:SF16">
    <property type="entry name" value="PROTEIN VDLD"/>
    <property type="match status" value="1"/>
</dbReference>
<dbReference type="RefSeq" id="WP_338599503.1">
    <property type="nucleotide sequence ID" value="NZ_AP028679.1"/>
</dbReference>
<dbReference type="GO" id="GO:0005829">
    <property type="term" value="C:cytosol"/>
    <property type="evidence" value="ECO:0007669"/>
    <property type="project" value="TreeGrafter"/>
</dbReference>
<dbReference type="InterPro" id="IPR033120">
    <property type="entry name" value="HOTDOG_ACOT"/>
</dbReference>
<dbReference type="InterPro" id="IPR040170">
    <property type="entry name" value="Cytosol_ACT"/>
</dbReference>
<dbReference type="KEGG" id="dmp:FAK_23540"/>
<feature type="compositionally biased region" description="Basic and acidic residues" evidence="4">
    <location>
        <begin position="133"/>
        <end position="157"/>
    </location>
</feature>
<evidence type="ECO:0000256" key="4">
    <source>
        <dbReference type="SAM" id="MobiDB-lite"/>
    </source>
</evidence>
<dbReference type="PROSITE" id="PS51770">
    <property type="entry name" value="HOTDOG_ACOT"/>
    <property type="match status" value="1"/>
</dbReference>
<sequence length="165" mass="17932">MQSKHVSDSSVVMAVVMQPADANPAGNVHGGIIMNNIDSAAGVVALRHAAGNAVTASIDRLDFHNPVYVGELLFLKACINLVGKSSMEIGVRVEAENPQKGQVRHVASAYLTFVALDRDKRPAPVPGLILGTDEEHRRNSEAMSRRAMRLAEKEQEKRSRRQSKP</sequence>
<dbReference type="Proteomes" id="UP001366166">
    <property type="component" value="Chromosome"/>
</dbReference>
<comment type="similarity">
    <text evidence="1">Belongs to the acyl coenzyme A hydrolase family.</text>
</comment>